<dbReference type="InterPro" id="IPR039749">
    <property type="entry name" value="NUB1"/>
</dbReference>
<organism evidence="4 5">
    <name type="scientific">Ladona fulva</name>
    <name type="common">Scarce chaser dragonfly</name>
    <name type="synonym">Libellula fulva</name>
    <dbReference type="NCBI Taxonomy" id="123851"/>
    <lineage>
        <taxon>Eukaryota</taxon>
        <taxon>Metazoa</taxon>
        <taxon>Ecdysozoa</taxon>
        <taxon>Arthropoda</taxon>
        <taxon>Hexapoda</taxon>
        <taxon>Insecta</taxon>
        <taxon>Pterygota</taxon>
        <taxon>Palaeoptera</taxon>
        <taxon>Odonata</taxon>
        <taxon>Epiprocta</taxon>
        <taxon>Anisoptera</taxon>
        <taxon>Libelluloidea</taxon>
        <taxon>Libellulidae</taxon>
        <taxon>Ladona</taxon>
    </lineage>
</organism>
<dbReference type="SMART" id="SM00213">
    <property type="entry name" value="UBQ"/>
    <property type="match status" value="1"/>
</dbReference>
<dbReference type="SUPFAM" id="SSF54236">
    <property type="entry name" value="Ubiquitin-like"/>
    <property type="match status" value="1"/>
</dbReference>
<dbReference type="CDD" id="cd17062">
    <property type="entry name" value="Ubl_NUB1"/>
    <property type="match status" value="1"/>
</dbReference>
<feature type="region of interest" description="Disordered" evidence="1">
    <location>
        <begin position="532"/>
        <end position="559"/>
    </location>
</feature>
<dbReference type="OrthoDB" id="434245at2759"/>
<dbReference type="PANTHER" id="PTHR12948">
    <property type="entry name" value="NEDD8 ULTIMATE BUSTER-1 BS4 PROTEIN"/>
    <property type="match status" value="1"/>
</dbReference>
<dbReference type="Gene3D" id="3.10.20.90">
    <property type="entry name" value="Phosphatidylinositol 3-kinase Catalytic Subunit, Chain A, domain 1"/>
    <property type="match status" value="1"/>
</dbReference>
<dbReference type="SMART" id="SM00165">
    <property type="entry name" value="UBA"/>
    <property type="match status" value="2"/>
</dbReference>
<dbReference type="PROSITE" id="PS50053">
    <property type="entry name" value="UBIQUITIN_2"/>
    <property type="match status" value="1"/>
</dbReference>
<reference evidence="4" key="1">
    <citation type="submission" date="2013-04" db="EMBL/GenBank/DDBJ databases">
        <authorList>
            <person name="Qu J."/>
            <person name="Murali S.C."/>
            <person name="Bandaranaike D."/>
            <person name="Bellair M."/>
            <person name="Blankenburg K."/>
            <person name="Chao H."/>
            <person name="Dinh H."/>
            <person name="Doddapaneni H."/>
            <person name="Downs B."/>
            <person name="Dugan-Rocha S."/>
            <person name="Elkadiri S."/>
            <person name="Gnanaolivu R.D."/>
            <person name="Hernandez B."/>
            <person name="Javaid M."/>
            <person name="Jayaseelan J.C."/>
            <person name="Lee S."/>
            <person name="Li M."/>
            <person name="Ming W."/>
            <person name="Munidasa M."/>
            <person name="Muniz J."/>
            <person name="Nguyen L."/>
            <person name="Ongeri F."/>
            <person name="Osuji N."/>
            <person name="Pu L.-L."/>
            <person name="Puazo M."/>
            <person name="Qu C."/>
            <person name="Quiroz J."/>
            <person name="Raj R."/>
            <person name="Weissenberger G."/>
            <person name="Xin Y."/>
            <person name="Zou X."/>
            <person name="Han Y."/>
            <person name="Richards S."/>
            <person name="Worley K."/>
            <person name="Muzny D."/>
            <person name="Gibbs R."/>
        </authorList>
    </citation>
    <scope>NUCLEOTIDE SEQUENCE</scope>
    <source>
        <strain evidence="4">Sampled in the wild</strain>
    </source>
</reference>
<feature type="domain" description="UBA" evidence="2">
    <location>
        <begin position="362"/>
        <end position="402"/>
    </location>
</feature>
<dbReference type="InterPro" id="IPR041207">
    <property type="entry name" value="NUB1_ubiquitin-like_dom"/>
</dbReference>
<dbReference type="Gene3D" id="1.10.8.10">
    <property type="entry name" value="DNA helicase RuvA subunit, C-terminal domain"/>
    <property type="match status" value="2"/>
</dbReference>
<proteinExistence type="predicted"/>
<evidence type="ECO:0000259" key="3">
    <source>
        <dbReference type="PROSITE" id="PS50053"/>
    </source>
</evidence>
<dbReference type="SUPFAM" id="SSF46934">
    <property type="entry name" value="UBA-like"/>
    <property type="match status" value="3"/>
</dbReference>
<comment type="caution">
    <text evidence="4">The sequence shown here is derived from an EMBL/GenBank/DDBJ whole genome shotgun (WGS) entry which is preliminary data.</text>
</comment>
<feature type="domain" description="UBA" evidence="2">
    <location>
        <begin position="472"/>
        <end position="525"/>
    </location>
</feature>
<dbReference type="InterPro" id="IPR029071">
    <property type="entry name" value="Ubiquitin-like_domsf"/>
</dbReference>
<evidence type="ECO:0000313" key="5">
    <source>
        <dbReference type="Proteomes" id="UP000792457"/>
    </source>
</evidence>
<dbReference type="Proteomes" id="UP000792457">
    <property type="component" value="Unassembled WGS sequence"/>
</dbReference>
<evidence type="ECO:0008006" key="6">
    <source>
        <dbReference type="Google" id="ProtNLM"/>
    </source>
</evidence>
<sequence length="559" mass="63033">MSSLKHEDVLMKVRNKLNETSVKLWLQPYYSDDTGSCEEEIKKIALNLSKELEVDVETVIAALKDLQTNAVEKLSAREKFQKTGVATLKVRVSANKRDAVNILTVEILLTENGRRLKEILAERLGTTSERLKVISGGRVLNDDTQLCSQSVKNGMQLMVLLLDGSDNKTQEVEKGESQLNSVKADVNLLSGQRNVDSSFYIQIADQSGKPLQLPKEEERALSVAMTLHEKGRAALKSEDYSLALVFFLEADKEFSHCNSTLLQSVDNYALLSLDIAWCYLCLKNVSQIPNATERLRKCEESFHKSYGTNLERLLVIKGATGNEAALFFRLHLIQAIVLYHEGKREEAARLLQRAEREYNVLKVDEDSMVNLMELGYSAYEARLALRATHGDVNRAVETIEQKHKEKKELQEKEKLERSLGLCKDGKQWVNIKAYHLLTTSMGFDPPLAAAALRLSNNATPLAVQMLQDQVDVVEEEVENYSSSRGCKKTVLKKLTDMGFDTKLAKFALKKCKWNPERAIEFLTQGTDFEDIASSSDEESSIAQAKRRREEAEAYKRISE</sequence>
<dbReference type="Pfam" id="PF00627">
    <property type="entry name" value="UBA"/>
    <property type="match status" value="2"/>
</dbReference>
<feature type="non-terminal residue" evidence="4">
    <location>
        <position position="559"/>
    </location>
</feature>
<protein>
    <recommendedName>
        <fullName evidence="6">NEDD8 ultimate buster 1-like</fullName>
    </recommendedName>
</protein>
<dbReference type="InterPro" id="IPR000626">
    <property type="entry name" value="Ubiquitin-like_dom"/>
</dbReference>
<evidence type="ECO:0000313" key="4">
    <source>
        <dbReference type="EMBL" id="KAG8223390.1"/>
    </source>
</evidence>
<reference evidence="4" key="2">
    <citation type="submission" date="2017-10" db="EMBL/GenBank/DDBJ databases">
        <title>Ladona fulva Genome sequencing and assembly.</title>
        <authorList>
            <person name="Murali S."/>
            <person name="Richards S."/>
            <person name="Bandaranaike D."/>
            <person name="Bellair M."/>
            <person name="Blankenburg K."/>
            <person name="Chao H."/>
            <person name="Dinh H."/>
            <person name="Doddapaneni H."/>
            <person name="Dugan-Rocha S."/>
            <person name="Elkadiri S."/>
            <person name="Gnanaolivu R."/>
            <person name="Hernandez B."/>
            <person name="Skinner E."/>
            <person name="Javaid M."/>
            <person name="Lee S."/>
            <person name="Li M."/>
            <person name="Ming W."/>
            <person name="Munidasa M."/>
            <person name="Muniz J."/>
            <person name="Nguyen L."/>
            <person name="Hughes D."/>
            <person name="Osuji N."/>
            <person name="Pu L.-L."/>
            <person name="Puazo M."/>
            <person name="Qu C."/>
            <person name="Quiroz J."/>
            <person name="Raj R."/>
            <person name="Weissenberger G."/>
            <person name="Xin Y."/>
            <person name="Zou X."/>
            <person name="Han Y."/>
            <person name="Worley K."/>
            <person name="Muzny D."/>
            <person name="Gibbs R."/>
        </authorList>
    </citation>
    <scope>NUCLEOTIDE SEQUENCE</scope>
    <source>
        <strain evidence="4">Sampled in the wild</strain>
    </source>
</reference>
<dbReference type="CDD" id="cd14291">
    <property type="entry name" value="UBA1_NUB1_like"/>
    <property type="match status" value="1"/>
</dbReference>
<dbReference type="InterPro" id="IPR009060">
    <property type="entry name" value="UBA-like_sf"/>
</dbReference>
<name>A0A8K0JVF1_LADFU</name>
<dbReference type="AlphaFoldDB" id="A0A8K0JVF1"/>
<gene>
    <name evidence="4" type="ORF">J437_LFUL002635</name>
</gene>
<feature type="compositionally biased region" description="Basic and acidic residues" evidence="1">
    <location>
        <begin position="547"/>
        <end position="559"/>
    </location>
</feature>
<dbReference type="Pfam" id="PF18037">
    <property type="entry name" value="Ubiquitin_5"/>
    <property type="match status" value="1"/>
</dbReference>
<dbReference type="PROSITE" id="PS50030">
    <property type="entry name" value="UBA"/>
    <property type="match status" value="2"/>
</dbReference>
<dbReference type="GO" id="GO:2000058">
    <property type="term" value="P:regulation of ubiquitin-dependent protein catabolic process"/>
    <property type="evidence" value="ECO:0007669"/>
    <property type="project" value="TreeGrafter"/>
</dbReference>
<dbReference type="InterPro" id="IPR011990">
    <property type="entry name" value="TPR-like_helical_dom_sf"/>
</dbReference>
<keyword evidence="5" id="KW-1185">Reference proteome</keyword>
<dbReference type="PANTHER" id="PTHR12948:SF3">
    <property type="entry name" value="NEDD8 ULTIMATE BUSTER 1"/>
    <property type="match status" value="1"/>
</dbReference>
<evidence type="ECO:0000259" key="2">
    <source>
        <dbReference type="PROSITE" id="PS50030"/>
    </source>
</evidence>
<dbReference type="EMBL" id="KZ308158">
    <property type="protein sequence ID" value="KAG8223390.1"/>
    <property type="molecule type" value="Genomic_DNA"/>
</dbReference>
<feature type="domain" description="Ubiquitin-like" evidence="3">
    <location>
        <begin position="86"/>
        <end position="161"/>
    </location>
</feature>
<accession>A0A8K0JVF1</accession>
<dbReference type="InterPro" id="IPR015940">
    <property type="entry name" value="UBA"/>
</dbReference>
<dbReference type="SUPFAM" id="SSF48452">
    <property type="entry name" value="TPR-like"/>
    <property type="match status" value="1"/>
</dbReference>
<evidence type="ECO:0000256" key="1">
    <source>
        <dbReference type="SAM" id="MobiDB-lite"/>
    </source>
</evidence>